<comment type="subcellular location">
    <subcellularLocation>
        <location evidence="1">Membrane</location>
        <topology evidence="1">Multi-pass membrane protein</topology>
    </subcellularLocation>
</comment>
<proteinExistence type="predicted"/>
<evidence type="ECO:0000256" key="3">
    <source>
        <dbReference type="ARBA" id="ARBA00022748"/>
    </source>
</evidence>
<feature type="domain" description="ResB-like" evidence="7">
    <location>
        <begin position="302"/>
        <end position="361"/>
    </location>
</feature>
<evidence type="ECO:0000256" key="1">
    <source>
        <dbReference type="ARBA" id="ARBA00004141"/>
    </source>
</evidence>
<sequence length="414" mass="46018">MRRNTWQAPWSYREGVIIGGGLVFLGVVWQVFLPSSGFQLPFWPGNLYMGLIFLALLFTLHFLLKSTSVVKWLASVPAAVTSAALYCGLAILLGIIPQGQSSGSPIVHVLGLNQLTSSWVFALANLYFLTSLGLATLKRLFPFKLKNLGYLLNHAGLWIALTAAALGSSDLQRLSMNCTEGQPEWRAYDGSGQLVEMPVAIELLDFQIDEYPPKLTLVDNETGRIAVPDKKNAFFSVADSSFQLLDYRVEVDRLLPEAGLIGDRFEPVNEVGSPPAARLTVTRLSTGDSQSGWVSSGSFRFQPYAFKISDQYSLVMLPPEPRKYQSDIRVMTQEGQQLTATLEVNKPLKLGGWKFYQLSYHADMGKWSDMSVIELVRDPWIPVVYLGIFMMLAGSLFLFRHGTYKKKGLENGLD</sequence>
<dbReference type="InterPro" id="IPR023494">
    <property type="entry name" value="Cyt_c_bgen_Ccs1/CcsB/ResB"/>
</dbReference>
<dbReference type="PANTHER" id="PTHR31566">
    <property type="entry name" value="CYTOCHROME C BIOGENESIS PROTEIN CCS1, CHLOROPLASTIC"/>
    <property type="match status" value="1"/>
</dbReference>
<keyword evidence="5 6" id="KW-0472">Membrane</keyword>
<name>A0AA41YBC6_9BACT</name>
<evidence type="ECO:0000256" key="6">
    <source>
        <dbReference type="SAM" id="Phobius"/>
    </source>
</evidence>
<evidence type="ECO:0000313" key="8">
    <source>
        <dbReference type="EMBL" id="MCW0482875.1"/>
    </source>
</evidence>
<dbReference type="GO" id="GO:0016020">
    <property type="term" value="C:membrane"/>
    <property type="evidence" value="ECO:0007669"/>
    <property type="project" value="UniProtKB-SubCell"/>
</dbReference>
<gene>
    <name evidence="8" type="ORF">N2K84_09065</name>
</gene>
<feature type="transmembrane region" description="Helical" evidence="6">
    <location>
        <begin position="12"/>
        <end position="33"/>
    </location>
</feature>
<accession>A0AA41YBC6</accession>
<evidence type="ECO:0000256" key="5">
    <source>
        <dbReference type="ARBA" id="ARBA00023136"/>
    </source>
</evidence>
<comment type="caution">
    <text evidence="8">The sequence shown here is derived from an EMBL/GenBank/DDBJ whole genome shotgun (WGS) entry which is preliminary data.</text>
</comment>
<dbReference type="GO" id="GO:0017004">
    <property type="term" value="P:cytochrome complex assembly"/>
    <property type="evidence" value="ECO:0007669"/>
    <property type="project" value="UniProtKB-KW"/>
</dbReference>
<evidence type="ECO:0000256" key="4">
    <source>
        <dbReference type="ARBA" id="ARBA00022989"/>
    </source>
</evidence>
<feature type="transmembrane region" description="Helical" evidence="6">
    <location>
        <begin position="380"/>
        <end position="399"/>
    </location>
</feature>
<keyword evidence="4 6" id="KW-1133">Transmembrane helix</keyword>
<dbReference type="Proteomes" id="UP001163821">
    <property type="component" value="Unassembled WGS sequence"/>
</dbReference>
<protein>
    <submittedName>
        <fullName evidence="8">Cytochrome c biogenesis protein ResB</fullName>
    </submittedName>
</protein>
<evidence type="ECO:0000256" key="2">
    <source>
        <dbReference type="ARBA" id="ARBA00022692"/>
    </source>
</evidence>
<reference evidence="8" key="1">
    <citation type="submission" date="2022-10" db="EMBL/GenBank/DDBJ databases">
        <title>Gaoshiqiia sediminis gen. nov., sp. nov., isolated from coastal sediment.</title>
        <authorList>
            <person name="Yu W.X."/>
            <person name="Mu D.S."/>
            <person name="Du J.Z."/>
            <person name="Liang Y.Q."/>
        </authorList>
    </citation>
    <scope>NUCLEOTIDE SEQUENCE</scope>
    <source>
        <strain evidence="8">A06</strain>
    </source>
</reference>
<dbReference type="EMBL" id="JAPAAF010000010">
    <property type="protein sequence ID" value="MCW0482875.1"/>
    <property type="molecule type" value="Genomic_DNA"/>
</dbReference>
<keyword evidence="2 6" id="KW-0812">Transmembrane</keyword>
<dbReference type="RefSeq" id="WP_282591478.1">
    <property type="nucleotide sequence ID" value="NZ_JAPAAF010000010.1"/>
</dbReference>
<dbReference type="Pfam" id="PF05140">
    <property type="entry name" value="ResB"/>
    <property type="match status" value="1"/>
</dbReference>
<keyword evidence="9" id="KW-1185">Reference proteome</keyword>
<dbReference type="PANTHER" id="PTHR31566:SF5">
    <property type="entry name" value="RESB-LIKE DOMAIN-CONTAINING PROTEIN"/>
    <property type="match status" value="1"/>
</dbReference>
<feature type="transmembrane region" description="Helical" evidence="6">
    <location>
        <begin position="116"/>
        <end position="137"/>
    </location>
</feature>
<organism evidence="8 9">
    <name type="scientific">Gaoshiqia sediminis</name>
    <dbReference type="NCBI Taxonomy" id="2986998"/>
    <lineage>
        <taxon>Bacteria</taxon>
        <taxon>Pseudomonadati</taxon>
        <taxon>Bacteroidota</taxon>
        <taxon>Bacteroidia</taxon>
        <taxon>Marinilabiliales</taxon>
        <taxon>Prolixibacteraceae</taxon>
        <taxon>Gaoshiqia</taxon>
    </lineage>
</organism>
<keyword evidence="3" id="KW-0201">Cytochrome c-type biogenesis</keyword>
<dbReference type="InterPro" id="IPR007816">
    <property type="entry name" value="ResB-like_domain"/>
</dbReference>
<feature type="transmembrane region" description="Helical" evidence="6">
    <location>
        <begin position="76"/>
        <end position="96"/>
    </location>
</feature>
<evidence type="ECO:0000259" key="7">
    <source>
        <dbReference type="Pfam" id="PF05140"/>
    </source>
</evidence>
<evidence type="ECO:0000313" key="9">
    <source>
        <dbReference type="Proteomes" id="UP001163821"/>
    </source>
</evidence>
<dbReference type="AlphaFoldDB" id="A0AA41YBC6"/>
<feature type="transmembrane region" description="Helical" evidence="6">
    <location>
        <begin position="149"/>
        <end position="168"/>
    </location>
</feature>
<feature type="transmembrane region" description="Helical" evidence="6">
    <location>
        <begin position="45"/>
        <end position="64"/>
    </location>
</feature>